<gene>
    <name evidence="2" type="ORF">A2U01_0018488</name>
</gene>
<evidence type="ECO:0000313" key="2">
    <source>
        <dbReference type="EMBL" id="MCH97493.1"/>
    </source>
</evidence>
<evidence type="ECO:0000259" key="1">
    <source>
        <dbReference type="Pfam" id="PF22936"/>
    </source>
</evidence>
<proteinExistence type="predicted"/>
<protein>
    <submittedName>
        <fullName evidence="2">Retrovirus-related pol polyprotein from transposon TNT 1-94</fullName>
    </submittedName>
</protein>
<dbReference type="InterPro" id="IPR054722">
    <property type="entry name" value="PolX-like_BBD"/>
</dbReference>
<feature type="non-terminal residue" evidence="2">
    <location>
        <position position="1"/>
    </location>
</feature>
<sequence length="204" mass="21687">SHNVWMKPQPAPRPPNMLSATPSAFITNAGPSTTASWFPDSGASYHVTSDPRNLQQSAPFEGHDQIYIGNGQGLTISSTGTNTFPSPLHPNHSLKLNNLLLVPSITKNLISATDAVLLKGRVGCDGLYEFPDLALHSAKSLPSSSSLPSVNSVSSCTDGPCLAPSSHFLWHLSWATPLRHSKLTGGESSDLLPPISKNWELSIA</sequence>
<dbReference type="Pfam" id="PF22936">
    <property type="entry name" value="Pol_BBD"/>
    <property type="match status" value="1"/>
</dbReference>
<dbReference type="AlphaFoldDB" id="A0A392NDT6"/>
<name>A0A392NDT6_9FABA</name>
<accession>A0A392NDT6</accession>
<feature type="domain" description="Retrovirus-related Pol polyprotein from transposon TNT 1-94-like beta-barrel" evidence="1">
    <location>
        <begin position="37"/>
        <end position="114"/>
    </location>
</feature>
<evidence type="ECO:0000313" key="3">
    <source>
        <dbReference type="Proteomes" id="UP000265520"/>
    </source>
</evidence>
<reference evidence="2 3" key="1">
    <citation type="journal article" date="2018" name="Front. Plant Sci.">
        <title>Red Clover (Trifolium pratense) and Zigzag Clover (T. medium) - A Picture of Genomic Similarities and Differences.</title>
        <authorList>
            <person name="Dluhosova J."/>
            <person name="Istvanek J."/>
            <person name="Nedelnik J."/>
            <person name="Repkova J."/>
        </authorList>
    </citation>
    <scope>NUCLEOTIDE SEQUENCE [LARGE SCALE GENOMIC DNA]</scope>
    <source>
        <strain evidence="3">cv. 10/8</strain>
        <tissue evidence="2">Leaf</tissue>
    </source>
</reference>
<dbReference type="EMBL" id="LXQA010035098">
    <property type="protein sequence ID" value="MCH97493.1"/>
    <property type="molecule type" value="Genomic_DNA"/>
</dbReference>
<comment type="caution">
    <text evidence="2">The sequence shown here is derived from an EMBL/GenBank/DDBJ whole genome shotgun (WGS) entry which is preliminary data.</text>
</comment>
<organism evidence="2 3">
    <name type="scientific">Trifolium medium</name>
    <dbReference type="NCBI Taxonomy" id="97028"/>
    <lineage>
        <taxon>Eukaryota</taxon>
        <taxon>Viridiplantae</taxon>
        <taxon>Streptophyta</taxon>
        <taxon>Embryophyta</taxon>
        <taxon>Tracheophyta</taxon>
        <taxon>Spermatophyta</taxon>
        <taxon>Magnoliopsida</taxon>
        <taxon>eudicotyledons</taxon>
        <taxon>Gunneridae</taxon>
        <taxon>Pentapetalae</taxon>
        <taxon>rosids</taxon>
        <taxon>fabids</taxon>
        <taxon>Fabales</taxon>
        <taxon>Fabaceae</taxon>
        <taxon>Papilionoideae</taxon>
        <taxon>50 kb inversion clade</taxon>
        <taxon>NPAAA clade</taxon>
        <taxon>Hologalegina</taxon>
        <taxon>IRL clade</taxon>
        <taxon>Trifolieae</taxon>
        <taxon>Trifolium</taxon>
    </lineage>
</organism>
<keyword evidence="3" id="KW-1185">Reference proteome</keyword>
<dbReference type="Proteomes" id="UP000265520">
    <property type="component" value="Unassembled WGS sequence"/>
</dbReference>